<sequence>MTKKLTDKQKIRLWEQRRLPCFQDSCRLEIPDSGRAPEPAGNALSGEALALTTQRLATLELGPVLRGLPWLCAIHHHLFIELFDRAGELRQVDISLGDTPFCLFTRIEKEGNALMQKLENEHYLAGLERHRFVTRLAWYYGEINVLHPFRLGSGRTQRIFFEQMAIHAGYCLDWKPVTPQAWRDACQSSAMGDPAPLEALFATVVSVAGEKA</sequence>
<evidence type="ECO:0000313" key="10">
    <source>
        <dbReference type="Proteomes" id="UP000302163"/>
    </source>
</evidence>
<evidence type="ECO:0000256" key="5">
    <source>
        <dbReference type="ARBA" id="ARBA00034531"/>
    </source>
</evidence>
<dbReference type="KEGG" id="izh:FEM41_03540"/>
<evidence type="ECO:0000256" key="1">
    <source>
        <dbReference type="ARBA" id="ARBA00022679"/>
    </source>
</evidence>
<dbReference type="AlphaFoldDB" id="A0A4P8YDW4"/>
<dbReference type="Proteomes" id="UP000302163">
    <property type="component" value="Chromosome"/>
</dbReference>
<dbReference type="InterPro" id="IPR003812">
    <property type="entry name" value="Fido"/>
</dbReference>
<evidence type="ECO:0000256" key="4">
    <source>
        <dbReference type="ARBA" id="ARBA00022840"/>
    </source>
</evidence>
<protein>
    <recommendedName>
        <fullName evidence="5">protein adenylyltransferase</fullName>
        <ecNumber evidence="5">2.7.7.108</ecNumber>
    </recommendedName>
</protein>
<reference evidence="9 10" key="1">
    <citation type="submission" date="2019-05" db="EMBL/GenBank/DDBJ databases">
        <title>Complete genome sequence of Izhakiella calystegiae KSNA2, an endophyte isolated from beach morning glory (Calystegia soldanella).</title>
        <authorList>
            <person name="Jiang L."/>
            <person name="Jeong J.C."/>
            <person name="Kim C.Y."/>
            <person name="Kim D.H."/>
            <person name="Kim S.W."/>
            <person name="Lee j."/>
        </authorList>
    </citation>
    <scope>NUCLEOTIDE SEQUENCE [LARGE SCALE GENOMIC DNA]</scope>
    <source>
        <strain evidence="9 10">KSNA2</strain>
    </source>
</reference>
<evidence type="ECO:0000256" key="7">
    <source>
        <dbReference type="ARBA" id="ARBA00048696"/>
    </source>
</evidence>
<dbReference type="PROSITE" id="PS51459">
    <property type="entry name" value="FIDO"/>
    <property type="match status" value="1"/>
</dbReference>
<dbReference type="PANTHER" id="PTHR39560">
    <property type="entry name" value="PROTEIN ADENYLYLTRANSFERASE FIC-RELATED"/>
    <property type="match status" value="1"/>
</dbReference>
<dbReference type="SUPFAM" id="SSF140931">
    <property type="entry name" value="Fic-like"/>
    <property type="match status" value="1"/>
</dbReference>
<evidence type="ECO:0000256" key="6">
    <source>
        <dbReference type="ARBA" id="ARBA00047939"/>
    </source>
</evidence>
<keyword evidence="4" id="KW-0067">ATP-binding</keyword>
<dbReference type="GO" id="GO:0070733">
    <property type="term" value="F:AMPylase activity"/>
    <property type="evidence" value="ECO:0007669"/>
    <property type="project" value="UniProtKB-EC"/>
</dbReference>
<dbReference type="EMBL" id="CP040428">
    <property type="protein sequence ID" value="QCT18785.1"/>
    <property type="molecule type" value="Genomic_DNA"/>
</dbReference>
<dbReference type="Pfam" id="PF02661">
    <property type="entry name" value="Fic"/>
    <property type="match status" value="1"/>
</dbReference>
<organism evidence="9 10">
    <name type="scientific">Jejubacter calystegiae</name>
    <dbReference type="NCBI Taxonomy" id="2579935"/>
    <lineage>
        <taxon>Bacteria</taxon>
        <taxon>Pseudomonadati</taxon>
        <taxon>Pseudomonadota</taxon>
        <taxon>Gammaproteobacteria</taxon>
        <taxon>Enterobacterales</taxon>
        <taxon>Enterobacteriaceae</taxon>
        <taxon>Jejubacter</taxon>
    </lineage>
</organism>
<dbReference type="Pfam" id="PF10832">
    <property type="entry name" value="YhfG"/>
    <property type="match status" value="1"/>
</dbReference>
<dbReference type="NCBIfam" id="NF007672">
    <property type="entry name" value="PRK10347.1"/>
    <property type="match status" value="1"/>
</dbReference>
<name>A0A4P8YDW4_9ENTR</name>
<comment type="catalytic activity">
    <reaction evidence="7">
        <text>L-tyrosyl-[protein] + ATP = O-(5'-adenylyl)-L-tyrosyl-[protein] + diphosphate</text>
        <dbReference type="Rhea" id="RHEA:54288"/>
        <dbReference type="Rhea" id="RHEA-COMP:10136"/>
        <dbReference type="Rhea" id="RHEA-COMP:13846"/>
        <dbReference type="ChEBI" id="CHEBI:30616"/>
        <dbReference type="ChEBI" id="CHEBI:33019"/>
        <dbReference type="ChEBI" id="CHEBI:46858"/>
        <dbReference type="ChEBI" id="CHEBI:83624"/>
        <dbReference type="EC" id="2.7.7.108"/>
    </reaction>
</comment>
<proteinExistence type="predicted"/>
<dbReference type="Gene3D" id="1.10.3290.10">
    <property type="entry name" value="Fido-like domain"/>
    <property type="match status" value="1"/>
</dbReference>
<dbReference type="InterPro" id="IPR036597">
    <property type="entry name" value="Fido-like_dom_sf"/>
</dbReference>
<dbReference type="OrthoDB" id="9807853at2"/>
<dbReference type="PANTHER" id="PTHR39560:SF1">
    <property type="entry name" value="PROTEIN ADENYLYLTRANSFERASE FIC-RELATED"/>
    <property type="match status" value="1"/>
</dbReference>
<evidence type="ECO:0000313" key="9">
    <source>
        <dbReference type="EMBL" id="QCT18785.1"/>
    </source>
</evidence>
<evidence type="ECO:0000256" key="3">
    <source>
        <dbReference type="ARBA" id="ARBA00022741"/>
    </source>
</evidence>
<evidence type="ECO:0000259" key="8">
    <source>
        <dbReference type="PROSITE" id="PS51459"/>
    </source>
</evidence>
<dbReference type="GO" id="GO:0005524">
    <property type="term" value="F:ATP binding"/>
    <property type="evidence" value="ECO:0007669"/>
    <property type="project" value="UniProtKB-KW"/>
</dbReference>
<keyword evidence="1 9" id="KW-0808">Transferase</keyword>
<dbReference type="EC" id="2.7.7.108" evidence="5"/>
<feature type="domain" description="Fido" evidence="8">
    <location>
        <begin position="66"/>
        <end position="203"/>
    </location>
</feature>
<keyword evidence="3" id="KW-0547">Nucleotide-binding</keyword>
<keyword evidence="10" id="KW-1185">Reference proteome</keyword>
<evidence type="ECO:0000256" key="2">
    <source>
        <dbReference type="ARBA" id="ARBA00022695"/>
    </source>
</evidence>
<comment type="catalytic activity">
    <reaction evidence="6">
        <text>L-threonyl-[protein] + ATP = 3-O-(5'-adenylyl)-L-threonyl-[protein] + diphosphate</text>
        <dbReference type="Rhea" id="RHEA:54292"/>
        <dbReference type="Rhea" id="RHEA-COMP:11060"/>
        <dbReference type="Rhea" id="RHEA-COMP:13847"/>
        <dbReference type="ChEBI" id="CHEBI:30013"/>
        <dbReference type="ChEBI" id="CHEBI:30616"/>
        <dbReference type="ChEBI" id="CHEBI:33019"/>
        <dbReference type="ChEBI" id="CHEBI:138113"/>
        <dbReference type="EC" id="2.7.7.108"/>
    </reaction>
</comment>
<keyword evidence="2" id="KW-0548">Nucleotidyltransferase</keyword>
<accession>A0A4P8YDW4</accession>
<dbReference type="RefSeq" id="WP_138094495.1">
    <property type="nucleotide sequence ID" value="NZ_CP040428.1"/>
</dbReference>
<gene>
    <name evidence="9" type="ORF">FEM41_03540</name>
</gene>
<dbReference type="GO" id="GO:0051302">
    <property type="term" value="P:regulation of cell division"/>
    <property type="evidence" value="ECO:0007669"/>
    <property type="project" value="TreeGrafter"/>
</dbReference>
<dbReference type="InterPro" id="IPR022541">
    <property type="entry name" value="YhfG"/>
</dbReference>